<evidence type="ECO:0000256" key="8">
    <source>
        <dbReference type="ARBA" id="ARBA00023136"/>
    </source>
</evidence>
<keyword evidence="12" id="KW-1185">Reference proteome</keyword>
<dbReference type="AlphaFoldDB" id="A0A8J5KJH4"/>
<keyword evidence="4" id="KW-0808">Transferase</keyword>
<organism evidence="11 12">
    <name type="scientific">Zingiber officinale</name>
    <name type="common">Ginger</name>
    <name type="synonym">Amomum zingiber</name>
    <dbReference type="NCBI Taxonomy" id="94328"/>
    <lineage>
        <taxon>Eukaryota</taxon>
        <taxon>Viridiplantae</taxon>
        <taxon>Streptophyta</taxon>
        <taxon>Embryophyta</taxon>
        <taxon>Tracheophyta</taxon>
        <taxon>Spermatophyta</taxon>
        <taxon>Magnoliopsida</taxon>
        <taxon>Liliopsida</taxon>
        <taxon>Zingiberales</taxon>
        <taxon>Zingiberaceae</taxon>
        <taxon>Zingiber</taxon>
    </lineage>
</organism>
<dbReference type="PANTHER" id="PTHR45863:SF7">
    <property type="entry name" value="SERINE_THREONINE-PROTEIN KINASE BSK5"/>
    <property type="match status" value="1"/>
</dbReference>
<dbReference type="Pfam" id="PF25575">
    <property type="entry name" value="TPR_BSK1_C"/>
    <property type="match status" value="1"/>
</dbReference>
<dbReference type="Gene3D" id="3.30.200.20">
    <property type="entry name" value="Phosphorylase Kinase, domain 1"/>
    <property type="match status" value="1"/>
</dbReference>
<gene>
    <name evidence="11" type="ORF">ZIOFF_054480</name>
</gene>
<feature type="region of interest" description="Disordered" evidence="9">
    <location>
        <begin position="101"/>
        <end position="126"/>
    </location>
</feature>
<keyword evidence="6" id="KW-0418">Kinase</keyword>
<keyword evidence="3" id="KW-0723">Serine/threonine-protein kinase</keyword>
<sequence length="337" mass="37330">MGIRCSGRSLCWWLARARSKSCALEPDDVEIIGEGDGDGDSKHSFTEYSLEELRAATDGFASDRIVSEHGRKAPNVAYRGRLDGDVAITAQALQQVRVARRPPVPPCGGVGGSQGGGAAPQRETRQPHRMLLRARRAAAGGRVHAPGYSRQAPFSLYATWRETPQSLAYSFGTVRLDLLSRKHIPPSHALDLISSTNYSALVDSCLEGHFSNHDGTALFCFHVWNSQNQETLNFKKLGDNAFQAKDFETAIVYYTQFIDNSIMTSPTVLARRGLSYLMNNLLREAIRDAVQAELLLPDWSTAFYLLATALLRLGMNGEAHEMIKKASRIEHKRNKRN</sequence>
<evidence type="ECO:0000256" key="5">
    <source>
        <dbReference type="ARBA" id="ARBA00022741"/>
    </source>
</evidence>
<dbReference type="PANTHER" id="PTHR45863">
    <property type="entry name" value="SERINE/THREONINE-PROTEIN KINASE BSK5"/>
    <property type="match status" value="1"/>
</dbReference>
<dbReference type="GO" id="GO:0005886">
    <property type="term" value="C:plasma membrane"/>
    <property type="evidence" value="ECO:0007669"/>
    <property type="project" value="UniProtKB-SubCell"/>
</dbReference>
<evidence type="ECO:0000256" key="7">
    <source>
        <dbReference type="ARBA" id="ARBA00022840"/>
    </source>
</evidence>
<dbReference type="InterPro" id="IPR011990">
    <property type="entry name" value="TPR-like_helical_dom_sf"/>
</dbReference>
<reference evidence="11 12" key="1">
    <citation type="submission" date="2020-08" db="EMBL/GenBank/DDBJ databases">
        <title>Plant Genome Project.</title>
        <authorList>
            <person name="Zhang R.-G."/>
        </authorList>
    </citation>
    <scope>NUCLEOTIDE SEQUENCE [LARGE SCALE GENOMIC DNA]</scope>
    <source>
        <tissue evidence="11">Rhizome</tissue>
    </source>
</reference>
<comment type="caution">
    <text evidence="11">The sequence shown here is derived from an EMBL/GenBank/DDBJ whole genome shotgun (WGS) entry which is preliminary data.</text>
</comment>
<evidence type="ECO:0000313" key="12">
    <source>
        <dbReference type="Proteomes" id="UP000734854"/>
    </source>
</evidence>
<evidence type="ECO:0000256" key="3">
    <source>
        <dbReference type="ARBA" id="ARBA00022527"/>
    </source>
</evidence>
<keyword evidence="5" id="KW-0547">Nucleotide-binding</keyword>
<dbReference type="SUPFAM" id="SSF48452">
    <property type="entry name" value="TPR-like"/>
    <property type="match status" value="1"/>
</dbReference>
<feature type="compositionally biased region" description="Gly residues" evidence="9">
    <location>
        <begin position="108"/>
        <end position="118"/>
    </location>
</feature>
<comment type="subcellular location">
    <subcellularLocation>
        <location evidence="1">Cell membrane</location>
    </subcellularLocation>
</comment>
<dbReference type="Gene3D" id="1.25.40.10">
    <property type="entry name" value="Tetratricopeptide repeat domain"/>
    <property type="match status" value="1"/>
</dbReference>
<evidence type="ECO:0000256" key="2">
    <source>
        <dbReference type="ARBA" id="ARBA00022475"/>
    </source>
</evidence>
<dbReference type="GO" id="GO:0005524">
    <property type="term" value="F:ATP binding"/>
    <property type="evidence" value="ECO:0007669"/>
    <property type="project" value="UniProtKB-KW"/>
</dbReference>
<dbReference type="InterPro" id="IPR045845">
    <property type="entry name" value="BSK"/>
</dbReference>
<dbReference type="Proteomes" id="UP000734854">
    <property type="component" value="Unassembled WGS sequence"/>
</dbReference>
<evidence type="ECO:0000259" key="10">
    <source>
        <dbReference type="Pfam" id="PF25575"/>
    </source>
</evidence>
<dbReference type="EMBL" id="JACMSC010000015">
    <property type="protein sequence ID" value="KAG6485913.1"/>
    <property type="molecule type" value="Genomic_DNA"/>
</dbReference>
<evidence type="ECO:0000256" key="1">
    <source>
        <dbReference type="ARBA" id="ARBA00004236"/>
    </source>
</evidence>
<proteinExistence type="predicted"/>
<keyword evidence="2" id="KW-1003">Cell membrane</keyword>
<dbReference type="GO" id="GO:0009742">
    <property type="term" value="P:brassinosteroid mediated signaling pathway"/>
    <property type="evidence" value="ECO:0007669"/>
    <property type="project" value="InterPro"/>
</dbReference>
<protein>
    <recommendedName>
        <fullName evidence="10">Serine/threonine-protein kinase BSK1-like TPR repeats domain-containing protein</fullName>
    </recommendedName>
</protein>
<evidence type="ECO:0000256" key="6">
    <source>
        <dbReference type="ARBA" id="ARBA00022777"/>
    </source>
</evidence>
<keyword evidence="7" id="KW-0067">ATP-binding</keyword>
<evidence type="ECO:0000256" key="9">
    <source>
        <dbReference type="SAM" id="MobiDB-lite"/>
    </source>
</evidence>
<dbReference type="GO" id="GO:0004674">
    <property type="term" value="F:protein serine/threonine kinase activity"/>
    <property type="evidence" value="ECO:0007669"/>
    <property type="project" value="UniProtKB-KW"/>
</dbReference>
<evidence type="ECO:0000313" key="11">
    <source>
        <dbReference type="EMBL" id="KAG6485913.1"/>
    </source>
</evidence>
<evidence type="ECO:0000256" key="4">
    <source>
        <dbReference type="ARBA" id="ARBA00022679"/>
    </source>
</evidence>
<dbReference type="InterPro" id="IPR058209">
    <property type="entry name" value="TPR_BSK1_C"/>
</dbReference>
<keyword evidence="8" id="KW-0472">Membrane</keyword>
<feature type="domain" description="Serine/threonine-protein kinase BSK1-like TPR repeats" evidence="10">
    <location>
        <begin position="209"/>
        <end position="307"/>
    </location>
</feature>
<name>A0A8J5KJH4_ZINOF</name>
<accession>A0A8J5KJH4</accession>